<comment type="caution">
    <text evidence="3">The sequence shown here is derived from an EMBL/GenBank/DDBJ whole genome shotgun (WGS) entry which is preliminary data.</text>
</comment>
<dbReference type="InterPro" id="IPR021455">
    <property type="entry name" value="DUF3106"/>
</dbReference>
<organism evidence="3 4">
    <name type="scientific">Ottowia pentelensis</name>
    <dbReference type="NCBI Taxonomy" id="511108"/>
    <lineage>
        <taxon>Bacteria</taxon>
        <taxon>Pseudomonadati</taxon>
        <taxon>Pseudomonadota</taxon>
        <taxon>Betaproteobacteria</taxon>
        <taxon>Burkholderiales</taxon>
        <taxon>Comamonadaceae</taxon>
        <taxon>Ottowia</taxon>
    </lineage>
</organism>
<feature type="signal peptide" evidence="2">
    <location>
        <begin position="1"/>
        <end position="25"/>
    </location>
</feature>
<dbReference type="Pfam" id="PF11304">
    <property type="entry name" value="DUF3106"/>
    <property type="match status" value="1"/>
</dbReference>
<feature type="compositionally biased region" description="Low complexity" evidence="1">
    <location>
        <begin position="160"/>
        <end position="181"/>
    </location>
</feature>
<dbReference type="EMBL" id="JBHLTN010000028">
    <property type="protein sequence ID" value="MFC0593514.1"/>
    <property type="molecule type" value="Genomic_DNA"/>
</dbReference>
<protein>
    <submittedName>
        <fullName evidence="3">DUF3106 domain-containing protein</fullName>
    </submittedName>
</protein>
<reference evidence="3 4" key="1">
    <citation type="submission" date="2024-09" db="EMBL/GenBank/DDBJ databases">
        <authorList>
            <person name="Sun Q."/>
            <person name="Mori K."/>
        </authorList>
    </citation>
    <scope>NUCLEOTIDE SEQUENCE [LARGE SCALE GENOMIC DNA]</scope>
    <source>
        <strain evidence="3 4">NCAIM B.02336</strain>
    </source>
</reference>
<feature type="compositionally biased region" description="Basic and acidic residues" evidence="1">
    <location>
        <begin position="145"/>
        <end position="157"/>
    </location>
</feature>
<keyword evidence="2" id="KW-0732">Signal</keyword>
<evidence type="ECO:0000256" key="1">
    <source>
        <dbReference type="SAM" id="MobiDB-lite"/>
    </source>
</evidence>
<gene>
    <name evidence="3" type="ORF">ACFFGG_13235</name>
</gene>
<accession>A0ABV6PVE3</accession>
<feature type="chain" id="PRO_5046909369" evidence="2">
    <location>
        <begin position="26"/>
        <end position="216"/>
    </location>
</feature>
<evidence type="ECO:0000256" key="2">
    <source>
        <dbReference type="SAM" id="SignalP"/>
    </source>
</evidence>
<evidence type="ECO:0000313" key="4">
    <source>
        <dbReference type="Proteomes" id="UP001589834"/>
    </source>
</evidence>
<evidence type="ECO:0000313" key="3">
    <source>
        <dbReference type="EMBL" id="MFC0593514.1"/>
    </source>
</evidence>
<dbReference type="Proteomes" id="UP001589834">
    <property type="component" value="Unassembled WGS sequence"/>
</dbReference>
<dbReference type="RefSeq" id="WP_293224374.1">
    <property type="nucleotide sequence ID" value="NZ_JBHLTN010000028.1"/>
</dbReference>
<feature type="region of interest" description="Disordered" evidence="1">
    <location>
        <begin position="145"/>
        <end position="216"/>
    </location>
</feature>
<sequence>MPARIRPTRWLAALLVPIGLTLALAAPAQAESGARPARAARPAHAAASNGIAWRELTARQKTALAPLKEQWPTLSAEHQRKWIALARNYHRLSPAEQATLQRRMSDWAQLSPSQRTRARLNFGEARRLPADEKRAQWEAYQALPEQERERLAQDRPKPPVTAAPALRPAPPSAIARPLLPATRPADGGTRDIRSSVPLNRHTLLPLRTAPDTVDRR</sequence>
<keyword evidence="4" id="KW-1185">Reference proteome</keyword>
<proteinExistence type="predicted"/>
<name>A0ABV6PVE3_9BURK</name>